<feature type="region of interest" description="Disordered" evidence="1">
    <location>
        <begin position="1"/>
        <end position="44"/>
    </location>
</feature>
<feature type="compositionally biased region" description="Low complexity" evidence="1">
    <location>
        <begin position="23"/>
        <end position="43"/>
    </location>
</feature>
<dbReference type="EMBL" id="GBEZ01012691">
    <property type="protein sequence ID" value="JAC73223.1"/>
    <property type="molecule type" value="Transcribed_RNA"/>
</dbReference>
<organism evidence="2">
    <name type="scientific">Tetraselmis sp. GSL018</name>
    <dbReference type="NCBI Taxonomy" id="582737"/>
    <lineage>
        <taxon>Eukaryota</taxon>
        <taxon>Viridiplantae</taxon>
        <taxon>Chlorophyta</taxon>
        <taxon>core chlorophytes</taxon>
        <taxon>Chlorodendrophyceae</taxon>
        <taxon>Chlorodendrales</taxon>
        <taxon>Chlorodendraceae</taxon>
        <taxon>Tetraselmis</taxon>
    </lineage>
</organism>
<sequence length="115" mass="12380">MGTELPGEEPDPLSEDAPLSVGRLPHTPTLRTRTLLGTRSPPLAQRLMRRQPQWTAATPARAAPPKACAGPSCPFHLPPHVPTPLFSRAPAVTDHREAAERCGAGVRHGQPEQHL</sequence>
<evidence type="ECO:0000256" key="1">
    <source>
        <dbReference type="SAM" id="MobiDB-lite"/>
    </source>
</evidence>
<accession>A0A061RML9</accession>
<name>A0A061RML9_9CHLO</name>
<feature type="region of interest" description="Disordered" evidence="1">
    <location>
        <begin position="93"/>
        <end position="115"/>
    </location>
</feature>
<gene>
    <name evidence="2" type="ORF">TSPGSL018_29444</name>
</gene>
<reference evidence="2" key="1">
    <citation type="submission" date="2014-05" db="EMBL/GenBank/DDBJ databases">
        <title>The transcriptome of the halophilic microalga Tetraselmis sp. GSL018 isolated from the Great Salt Lake, Utah.</title>
        <authorList>
            <person name="Jinkerson R.E."/>
            <person name="D'Adamo S."/>
            <person name="Posewitz M.C."/>
        </authorList>
    </citation>
    <scope>NUCLEOTIDE SEQUENCE</scope>
    <source>
        <strain evidence="2">GSL018</strain>
    </source>
</reference>
<proteinExistence type="predicted"/>
<feature type="compositionally biased region" description="Acidic residues" evidence="1">
    <location>
        <begin position="1"/>
        <end position="14"/>
    </location>
</feature>
<protein>
    <submittedName>
        <fullName evidence="2">Uncharacterized protein</fullName>
    </submittedName>
</protein>
<evidence type="ECO:0000313" key="2">
    <source>
        <dbReference type="EMBL" id="JAC73223.1"/>
    </source>
</evidence>
<dbReference type="AlphaFoldDB" id="A0A061RML9"/>